<proteinExistence type="predicted"/>
<reference evidence="2" key="2">
    <citation type="submission" date="2020-05" db="UniProtKB">
        <authorList>
            <consortium name="EnsemblMetazoa"/>
        </authorList>
    </citation>
    <scope>IDENTIFICATION</scope>
    <source>
        <strain evidence="2">wikel</strain>
    </source>
</reference>
<dbReference type="PaxDb" id="6945-B7PQG7"/>
<dbReference type="Proteomes" id="UP000001555">
    <property type="component" value="Unassembled WGS sequence"/>
</dbReference>
<organism>
    <name type="scientific">Ixodes scapularis</name>
    <name type="common">Black-legged tick</name>
    <name type="synonym">Deer tick</name>
    <dbReference type="NCBI Taxonomy" id="6945"/>
    <lineage>
        <taxon>Eukaryota</taxon>
        <taxon>Metazoa</taxon>
        <taxon>Ecdysozoa</taxon>
        <taxon>Arthropoda</taxon>
        <taxon>Chelicerata</taxon>
        <taxon>Arachnida</taxon>
        <taxon>Acari</taxon>
        <taxon>Parasitiformes</taxon>
        <taxon>Ixodida</taxon>
        <taxon>Ixodoidea</taxon>
        <taxon>Ixodidae</taxon>
        <taxon>Ixodinae</taxon>
        <taxon>Ixodes</taxon>
    </lineage>
</organism>
<name>B7PQG7_IXOSC</name>
<dbReference type="OrthoDB" id="6494340at2759"/>
<reference evidence="1 3" key="1">
    <citation type="submission" date="2008-03" db="EMBL/GenBank/DDBJ databases">
        <title>Annotation of Ixodes scapularis.</title>
        <authorList>
            <consortium name="Ixodes scapularis Genome Project Consortium"/>
            <person name="Caler E."/>
            <person name="Hannick L.I."/>
            <person name="Bidwell S."/>
            <person name="Joardar V."/>
            <person name="Thiagarajan M."/>
            <person name="Amedeo P."/>
            <person name="Galinsky K.J."/>
            <person name="Schobel S."/>
            <person name="Inman J."/>
            <person name="Hostetler J."/>
            <person name="Miller J."/>
            <person name="Hammond M."/>
            <person name="Megy K."/>
            <person name="Lawson D."/>
            <person name="Kodira C."/>
            <person name="Sutton G."/>
            <person name="Meyer J."/>
            <person name="Hill C.A."/>
            <person name="Birren B."/>
            <person name="Nene V."/>
            <person name="Collins F."/>
            <person name="Alarcon-Chaidez F."/>
            <person name="Wikel S."/>
            <person name="Strausberg R."/>
        </authorList>
    </citation>
    <scope>NUCLEOTIDE SEQUENCE [LARGE SCALE GENOMIC DNA]</scope>
    <source>
        <strain evidence="3">Wikel</strain>
        <strain evidence="1">Wikel colony</strain>
    </source>
</reference>
<dbReference type="InParanoid" id="B7PQG7"/>
<accession>B7PQG7</accession>
<dbReference type="EMBL" id="DS764962">
    <property type="protein sequence ID" value="EEC08839.1"/>
    <property type="molecule type" value="Genomic_DNA"/>
</dbReference>
<protein>
    <submittedName>
        <fullName evidence="1 2">Uncharacterized protein</fullName>
    </submittedName>
</protein>
<dbReference type="HOGENOM" id="CLU_1733517_0_0_1"/>
<gene>
    <name evidence="1" type="ORF">IscW_ISCW018435</name>
</gene>
<dbReference type="EMBL" id="ABJB010783096">
    <property type="status" value="NOT_ANNOTATED_CDS"/>
    <property type="molecule type" value="Genomic_DNA"/>
</dbReference>
<keyword evidence="3" id="KW-1185">Reference proteome</keyword>
<sequence length="151" mass="17815">MVGENERYSARRCIHFRKRYLEDSFSARRDPEIRDHRHEQHGLRRIVSQLEDTVQALSHNQDKLSKDVTLMRHNDTHLAALVSNMQRSADAIAPFTTGDLDAQLRSLREQYNVGLTWYDMDALEWVQLSRVEMKVRPARTKRKRWTRGKAA</sequence>
<dbReference type="AlphaFoldDB" id="B7PQG7"/>
<evidence type="ECO:0000313" key="2">
    <source>
        <dbReference type="EnsemblMetazoa" id="ISCW018435-PA"/>
    </source>
</evidence>
<dbReference type="VEuPathDB" id="VectorBase:ISCP_024404"/>
<dbReference type="EMBL" id="ABJB010136189">
    <property type="status" value="NOT_ANNOTATED_CDS"/>
    <property type="molecule type" value="Genomic_DNA"/>
</dbReference>
<dbReference type="EMBL" id="ABJB010972456">
    <property type="status" value="NOT_ANNOTATED_CDS"/>
    <property type="molecule type" value="Genomic_DNA"/>
</dbReference>
<dbReference type="VEuPathDB" id="VectorBase:ISCI018435"/>
<dbReference type="EnsemblMetazoa" id="ISCW018435-RA">
    <property type="protein sequence ID" value="ISCW018435-PA"/>
    <property type="gene ID" value="ISCW018435"/>
</dbReference>
<dbReference type="VEuPathDB" id="VectorBase:ISCW018435"/>
<evidence type="ECO:0000313" key="3">
    <source>
        <dbReference type="Proteomes" id="UP000001555"/>
    </source>
</evidence>
<evidence type="ECO:0000313" key="1">
    <source>
        <dbReference type="EMBL" id="EEC08839.1"/>
    </source>
</evidence>